<keyword evidence="2" id="KW-0472">Membrane</keyword>
<feature type="compositionally biased region" description="Basic and acidic residues" evidence="1">
    <location>
        <begin position="349"/>
        <end position="380"/>
    </location>
</feature>
<evidence type="ECO:0000313" key="4">
    <source>
        <dbReference type="Proteomes" id="UP000217199"/>
    </source>
</evidence>
<feature type="region of interest" description="Disordered" evidence="1">
    <location>
        <begin position="348"/>
        <end position="380"/>
    </location>
</feature>
<feature type="transmembrane region" description="Helical" evidence="2">
    <location>
        <begin position="143"/>
        <end position="166"/>
    </location>
</feature>
<feature type="transmembrane region" description="Helical" evidence="2">
    <location>
        <begin position="258"/>
        <end position="281"/>
    </location>
</feature>
<dbReference type="AlphaFoldDB" id="A0A286UAF2"/>
<feature type="transmembrane region" description="Helical" evidence="2">
    <location>
        <begin position="215"/>
        <end position="238"/>
    </location>
</feature>
<keyword evidence="2" id="KW-1133">Transmembrane helix</keyword>
<organism evidence="3 4">
    <name type="scientific">Pyrrhoderma noxium</name>
    <dbReference type="NCBI Taxonomy" id="2282107"/>
    <lineage>
        <taxon>Eukaryota</taxon>
        <taxon>Fungi</taxon>
        <taxon>Dikarya</taxon>
        <taxon>Basidiomycota</taxon>
        <taxon>Agaricomycotina</taxon>
        <taxon>Agaricomycetes</taxon>
        <taxon>Hymenochaetales</taxon>
        <taxon>Hymenochaetaceae</taxon>
        <taxon>Pyrrhoderma</taxon>
    </lineage>
</organism>
<evidence type="ECO:0000256" key="1">
    <source>
        <dbReference type="SAM" id="MobiDB-lite"/>
    </source>
</evidence>
<name>A0A286UAF2_9AGAM</name>
<evidence type="ECO:0000313" key="3">
    <source>
        <dbReference type="EMBL" id="PAV16539.1"/>
    </source>
</evidence>
<dbReference type="EMBL" id="NBII01000008">
    <property type="protein sequence ID" value="PAV16539.1"/>
    <property type="molecule type" value="Genomic_DNA"/>
</dbReference>
<keyword evidence="2" id="KW-0812">Transmembrane</keyword>
<dbReference type="OrthoDB" id="3046318at2759"/>
<proteinExistence type="predicted"/>
<gene>
    <name evidence="3" type="ORF">PNOK_0815900</name>
</gene>
<feature type="transmembrane region" description="Helical" evidence="2">
    <location>
        <begin position="95"/>
        <end position="122"/>
    </location>
</feature>
<dbReference type="InParanoid" id="A0A286UAF2"/>
<feature type="transmembrane region" description="Helical" evidence="2">
    <location>
        <begin position="296"/>
        <end position="317"/>
    </location>
</feature>
<dbReference type="Proteomes" id="UP000217199">
    <property type="component" value="Unassembled WGS sequence"/>
</dbReference>
<feature type="transmembrane region" description="Helical" evidence="2">
    <location>
        <begin position="24"/>
        <end position="46"/>
    </location>
</feature>
<comment type="caution">
    <text evidence="3">The sequence shown here is derived from an EMBL/GenBank/DDBJ whole genome shotgun (WGS) entry which is preliminary data.</text>
</comment>
<reference evidence="3 4" key="1">
    <citation type="journal article" date="2017" name="Mol. Ecol.">
        <title>Comparative and population genomic landscape of Phellinus noxius: A hypervariable fungus causing root rot in trees.</title>
        <authorList>
            <person name="Chung C.L."/>
            <person name="Lee T.J."/>
            <person name="Akiba M."/>
            <person name="Lee H.H."/>
            <person name="Kuo T.H."/>
            <person name="Liu D."/>
            <person name="Ke H.M."/>
            <person name="Yokoi T."/>
            <person name="Roa M.B."/>
            <person name="Lu M.J."/>
            <person name="Chang Y.Y."/>
            <person name="Ann P.J."/>
            <person name="Tsai J.N."/>
            <person name="Chen C.Y."/>
            <person name="Tzean S.S."/>
            <person name="Ota Y."/>
            <person name="Hattori T."/>
            <person name="Sahashi N."/>
            <person name="Liou R.F."/>
            <person name="Kikuchi T."/>
            <person name="Tsai I.J."/>
        </authorList>
    </citation>
    <scope>NUCLEOTIDE SEQUENCE [LARGE SCALE GENOMIC DNA]</scope>
    <source>
        <strain evidence="3 4">FFPRI411160</strain>
    </source>
</reference>
<sequence length="380" mass="42517">MSDSTPKKALLDHYQQVQRVDEQVFLGLQIAGGHILLPILVLTILFSKRISRHPIFVTFCISWIFSSIAYSVIVYKGRSSNDLLSLNPSFNTCLIQASLLNGVQALTSTMTLSLVIHLLVLFKSFLKNKIDSPAFGLSQRRGFIYTGVLIGVPFVAFVIFTLYTLIVGSALAYNSKEQIIPDSNVSIPGVFYCVILQNADFTYSLTPGLKLLRDVYIYTTAISFSTVCLEMFIAYLVYRNRGFISERLPQEVGNWKTLFLRVVLFSIYRILSVSLNVAIIAHPDELLLVGIAKDNLYNGVIDFIQASIPLVAFLTFGSERDVLRVWMFWRKDPNATKISIRGLAAIGPEKSKPKSGEPVKLKFDEPVEPEGSAKRKLEDV</sequence>
<dbReference type="STRING" id="2282107.A0A286UAF2"/>
<keyword evidence="4" id="KW-1185">Reference proteome</keyword>
<protein>
    <submittedName>
        <fullName evidence="3">Uncharacterized protein</fullName>
    </submittedName>
</protein>
<accession>A0A286UAF2</accession>
<evidence type="ECO:0000256" key="2">
    <source>
        <dbReference type="SAM" id="Phobius"/>
    </source>
</evidence>
<feature type="transmembrane region" description="Helical" evidence="2">
    <location>
        <begin position="55"/>
        <end position="75"/>
    </location>
</feature>